<dbReference type="SUPFAM" id="SSF54843">
    <property type="entry name" value="Ribosomal protein L22"/>
    <property type="match status" value="1"/>
</dbReference>
<dbReference type="Pfam" id="PF00237">
    <property type="entry name" value="Ribosomal_L22"/>
    <property type="match status" value="1"/>
</dbReference>
<dbReference type="GO" id="GO:0006412">
    <property type="term" value="P:translation"/>
    <property type="evidence" value="ECO:0007669"/>
    <property type="project" value="UniProtKB-UniRule"/>
</dbReference>
<dbReference type="NCBIfam" id="TIGR01044">
    <property type="entry name" value="rplV_bact"/>
    <property type="match status" value="1"/>
</dbReference>
<comment type="function">
    <text evidence="7 10">This protein binds specifically to 23S rRNA; its binding is stimulated by other ribosomal proteins, e.g., L4, L17, and L20. It is important during the early stages of 50S assembly. It makes multiple contacts with different domains of the 23S rRNA in the assembled 50S subunit and ribosome.</text>
</comment>
<dbReference type="InterPro" id="IPR001063">
    <property type="entry name" value="Ribosomal_uL22"/>
</dbReference>
<evidence type="ECO:0000313" key="11">
    <source>
        <dbReference type="EMBL" id="OGY73661.1"/>
    </source>
</evidence>
<dbReference type="InterPro" id="IPR036394">
    <property type="entry name" value="Ribosomal_uL22_sf"/>
</dbReference>
<name>A0A1G2A9Z6_9BACT</name>
<dbReference type="CDD" id="cd00336">
    <property type="entry name" value="Ribosomal_L22"/>
    <property type="match status" value="1"/>
</dbReference>
<dbReference type="GO" id="GO:0003735">
    <property type="term" value="F:structural constituent of ribosome"/>
    <property type="evidence" value="ECO:0007669"/>
    <property type="project" value="InterPro"/>
</dbReference>
<dbReference type="Proteomes" id="UP000178315">
    <property type="component" value="Unassembled WGS sequence"/>
</dbReference>
<dbReference type="GO" id="GO:0019843">
    <property type="term" value="F:rRNA binding"/>
    <property type="evidence" value="ECO:0007669"/>
    <property type="project" value="UniProtKB-UniRule"/>
</dbReference>
<evidence type="ECO:0000256" key="7">
    <source>
        <dbReference type="HAMAP-Rule" id="MF_01331"/>
    </source>
</evidence>
<dbReference type="GO" id="GO:0022625">
    <property type="term" value="C:cytosolic large ribosomal subunit"/>
    <property type="evidence" value="ECO:0007669"/>
    <property type="project" value="TreeGrafter"/>
</dbReference>
<proteinExistence type="inferred from homology"/>
<evidence type="ECO:0000256" key="6">
    <source>
        <dbReference type="ARBA" id="ARBA00035207"/>
    </source>
</evidence>
<comment type="caution">
    <text evidence="11">The sequence shown here is derived from an EMBL/GenBank/DDBJ whole genome shotgun (WGS) entry which is preliminary data.</text>
</comment>
<evidence type="ECO:0000256" key="10">
    <source>
        <dbReference type="RuleBase" id="RU004008"/>
    </source>
</evidence>
<accession>A0A1G2A9Z6</accession>
<evidence type="ECO:0000256" key="9">
    <source>
        <dbReference type="RuleBase" id="RU004006"/>
    </source>
</evidence>
<keyword evidence="2 7" id="KW-0699">rRNA-binding</keyword>
<gene>
    <name evidence="7" type="primary">rplV</name>
    <name evidence="11" type="ORF">A3H61_00545</name>
</gene>
<evidence type="ECO:0000256" key="8">
    <source>
        <dbReference type="RuleBase" id="RU004005"/>
    </source>
</evidence>
<evidence type="ECO:0000313" key="12">
    <source>
        <dbReference type="Proteomes" id="UP000178315"/>
    </source>
</evidence>
<keyword evidence="3 7" id="KW-0694">RNA-binding</keyword>
<evidence type="ECO:0000256" key="2">
    <source>
        <dbReference type="ARBA" id="ARBA00022730"/>
    </source>
</evidence>
<comment type="function">
    <text evidence="7">The globular domain of the protein is located near the polypeptide exit tunnel on the outside of the subunit, while an extended beta-hairpin is found that lines the wall of the exit tunnel in the center of the 70S ribosome.</text>
</comment>
<comment type="similarity">
    <text evidence="1 7 8">Belongs to the universal ribosomal protein uL22 family.</text>
</comment>
<sequence>MEVIAKLNKYRQSPRKVRIVADLIRGIHANEAMNQLEFVNKRAALPIKKLLSSAIANAVNNFSLKRENLYVKQIAVDGGSVIKRWMPRAFGRASEIRKRTSLITIVLDEKIETREKGDQKKSKTKEAAKIKENVKVAQSASRKTVEILPQKTRGAVKTLRGFAPKIFQRKSG</sequence>
<dbReference type="EMBL" id="MHJU01000009">
    <property type="protein sequence ID" value="OGY73661.1"/>
    <property type="molecule type" value="Genomic_DNA"/>
</dbReference>
<evidence type="ECO:0000256" key="4">
    <source>
        <dbReference type="ARBA" id="ARBA00022980"/>
    </source>
</evidence>
<comment type="subunit">
    <text evidence="7 9">Part of the 50S ribosomal subunit.</text>
</comment>
<evidence type="ECO:0000256" key="1">
    <source>
        <dbReference type="ARBA" id="ARBA00009451"/>
    </source>
</evidence>
<organism evidence="11 12">
    <name type="scientific">Candidatus Jacksonbacteria bacterium RIFCSPLOWO2_02_FULL_44_20</name>
    <dbReference type="NCBI Taxonomy" id="1798460"/>
    <lineage>
        <taxon>Bacteria</taxon>
        <taxon>Candidatus Jacksoniibacteriota</taxon>
    </lineage>
</organism>
<dbReference type="InterPro" id="IPR005727">
    <property type="entry name" value="Ribosomal_uL22_bac/chlpt-type"/>
</dbReference>
<dbReference type="InterPro" id="IPR047867">
    <property type="entry name" value="Ribosomal_uL22_bac/org-type"/>
</dbReference>
<reference evidence="11 12" key="1">
    <citation type="journal article" date="2016" name="Nat. Commun.">
        <title>Thousands of microbial genomes shed light on interconnected biogeochemical processes in an aquifer system.</title>
        <authorList>
            <person name="Anantharaman K."/>
            <person name="Brown C.T."/>
            <person name="Hug L.A."/>
            <person name="Sharon I."/>
            <person name="Castelle C.J."/>
            <person name="Probst A.J."/>
            <person name="Thomas B.C."/>
            <person name="Singh A."/>
            <person name="Wilkins M.J."/>
            <person name="Karaoz U."/>
            <person name="Brodie E.L."/>
            <person name="Williams K.H."/>
            <person name="Hubbard S.S."/>
            <person name="Banfield J.F."/>
        </authorList>
    </citation>
    <scope>NUCLEOTIDE SEQUENCE [LARGE SCALE GENOMIC DNA]</scope>
</reference>
<keyword evidence="5 7" id="KW-0687">Ribonucleoprotein</keyword>
<dbReference type="PANTHER" id="PTHR13501:SF8">
    <property type="entry name" value="LARGE RIBOSOMAL SUBUNIT PROTEIN UL22M"/>
    <property type="match status" value="1"/>
</dbReference>
<dbReference type="Gene3D" id="3.90.470.10">
    <property type="entry name" value="Ribosomal protein L22/L17"/>
    <property type="match status" value="1"/>
</dbReference>
<evidence type="ECO:0000256" key="5">
    <source>
        <dbReference type="ARBA" id="ARBA00023274"/>
    </source>
</evidence>
<dbReference type="AlphaFoldDB" id="A0A1G2A9Z6"/>
<dbReference type="PANTHER" id="PTHR13501">
    <property type="entry name" value="CHLOROPLAST 50S RIBOSOMAL PROTEIN L22-RELATED"/>
    <property type="match status" value="1"/>
</dbReference>
<protein>
    <recommendedName>
        <fullName evidence="6 7">Large ribosomal subunit protein uL22</fullName>
    </recommendedName>
</protein>
<evidence type="ECO:0000256" key="3">
    <source>
        <dbReference type="ARBA" id="ARBA00022884"/>
    </source>
</evidence>
<dbReference type="HAMAP" id="MF_01331_B">
    <property type="entry name" value="Ribosomal_uL22_B"/>
    <property type="match status" value="1"/>
</dbReference>
<keyword evidence="4 7" id="KW-0689">Ribosomal protein</keyword>